<evidence type="ECO:0000256" key="1">
    <source>
        <dbReference type="SAM" id="MobiDB-lite"/>
    </source>
</evidence>
<name>A0ABM0TX70_CAMSA</name>
<gene>
    <name evidence="5 6 7 8" type="primary">LOC104716963</name>
</gene>
<keyword evidence="2" id="KW-1133">Transmembrane helix</keyword>
<dbReference type="InterPro" id="IPR053293">
    <property type="entry name" value="OCM_Kinase"/>
</dbReference>
<sequence length="609" mass="67977">MASKIIAGKPDDSEYEIVEGASESALAAGTSPWVDSSTLKLRHRIGRGPFGDVWLATHHQSTDDYDEHHEVAIKMLHPIKEYQKRVVVEFDDLFSKCQGMENVCLLRGVSTISGKICIIMKFYEGSVGDKMARRKGGKLLLPDILRYGVDLASGILELHSKWFLILNLKPSNFLLSDNDKAILGDVGIPYLLLSISLPSSDMTVRLGTPNYMAPEQWQPEVRGPMSFETDSWGFGCSIVEMLTGVQPWSGRSADEIFDLVVRKQEKLNIPNGIPPPLENLLRGCFMYDLRSRPSMTDILHVLKSLQNSEEEEIWRGIDSTEIRKSSATLGYTEWFLSKDHLQVGDKVRSRKPASSFKHENMDVPGGMVVGLERDTTDPDGFALVKVHGVHDPLRVHVSVLERVTNGLASGDWVRLKHGNKRHSSVGVLHSIDREGNVAVGFIGLPTLWKGTSSQLQMANAYRVGQFVKLKANVVIPRFKWMRKSIGIWATGRISQVLPNGCLEVDFPGVLPFKEEHGSCLADPAEIEIVNFNTCQGFVKKYEHLEDFHWAVRPLLIAMGLLTAMKLGFFVGKKIGRSKDGKQRDGSSAQGDCQIRDGQRSRKSKWLVFV</sequence>
<keyword evidence="2" id="KW-0472">Membrane</keyword>
<dbReference type="Gene3D" id="1.10.510.10">
    <property type="entry name" value="Transferase(Phosphotransferase) domain 1"/>
    <property type="match status" value="1"/>
</dbReference>
<dbReference type="PROSITE" id="PS50011">
    <property type="entry name" value="PROTEIN_KINASE_DOM"/>
    <property type="match status" value="1"/>
</dbReference>
<reference evidence="4" key="1">
    <citation type="journal article" date="1997" name="Nucleic Acids Res.">
        <title>tRNAscan-SE: a program for improved detection of transfer RNA genes in genomic sequence.</title>
        <authorList>
            <person name="Lowe T.M."/>
            <person name="Eddy S.R."/>
        </authorList>
    </citation>
    <scope>NUCLEOTIDE SEQUENCE [LARGE SCALE GENOMIC DNA]</scope>
    <source>
        <strain evidence="4">r\DH55</strain>
    </source>
</reference>
<reference evidence="5 6" key="3">
    <citation type="submission" date="2025-05" db="UniProtKB">
        <authorList>
            <consortium name="RefSeq"/>
        </authorList>
    </citation>
    <scope>IDENTIFICATION</scope>
    <source>
        <tissue evidence="5 6">Leaf</tissue>
    </source>
</reference>
<dbReference type="RefSeq" id="XP_010432753.1">
    <property type="nucleotide sequence ID" value="XM_010434451.2"/>
</dbReference>
<dbReference type="PANTHER" id="PTHR47209:SF1">
    <property type="entry name" value="OS06G0639500 PROTEIN"/>
    <property type="match status" value="1"/>
</dbReference>
<evidence type="ECO:0000256" key="2">
    <source>
        <dbReference type="SAM" id="Phobius"/>
    </source>
</evidence>
<evidence type="ECO:0000313" key="5">
    <source>
        <dbReference type="RefSeq" id="XP_010432753.1"/>
    </source>
</evidence>
<evidence type="ECO:0000259" key="3">
    <source>
        <dbReference type="PROSITE" id="PS50011"/>
    </source>
</evidence>
<feature type="region of interest" description="Disordered" evidence="1">
    <location>
        <begin position="576"/>
        <end position="603"/>
    </location>
</feature>
<accession>A0ABM0TX70</accession>
<evidence type="ECO:0000313" key="8">
    <source>
        <dbReference type="RefSeq" id="XP_010432757.1"/>
    </source>
</evidence>
<evidence type="ECO:0000313" key="7">
    <source>
        <dbReference type="RefSeq" id="XP_010432756.1"/>
    </source>
</evidence>
<dbReference type="RefSeq" id="XP_010432757.1">
    <property type="nucleotide sequence ID" value="XM_010434455.2"/>
</dbReference>
<reference evidence="4" key="2">
    <citation type="journal article" date="2014" name="Nat. Commun.">
        <title>The emerging biofuel crop Camelina sativa retains a highly undifferentiated hexaploid genome structure.</title>
        <authorList>
            <person name="Kagale S."/>
            <person name="Koh C."/>
            <person name="Nixon J."/>
            <person name="Bollina V."/>
            <person name="Clarke W.E."/>
            <person name="Tuteja R."/>
            <person name="Spillane C."/>
            <person name="Robinson S.J."/>
            <person name="Links M.G."/>
            <person name="Clarke C."/>
            <person name="Higgins E.E."/>
            <person name="Huebert T."/>
            <person name="Sharpe A.G."/>
            <person name="Parkin I.A."/>
        </authorList>
    </citation>
    <scope>NUCLEOTIDE SEQUENCE [LARGE SCALE GENOMIC DNA]</scope>
    <source>
        <strain evidence="4">r\DH55</strain>
    </source>
</reference>
<dbReference type="PANTHER" id="PTHR47209">
    <property type="entry name" value="OS06G0639500 PROTEIN"/>
    <property type="match status" value="1"/>
</dbReference>
<evidence type="ECO:0000313" key="4">
    <source>
        <dbReference type="Proteomes" id="UP000694864"/>
    </source>
</evidence>
<dbReference type="InterPro" id="IPR001245">
    <property type="entry name" value="Ser-Thr/Tyr_kinase_cat_dom"/>
</dbReference>
<dbReference type="RefSeq" id="XP_010432754.1">
    <property type="nucleotide sequence ID" value="XM_010434452.2"/>
</dbReference>
<keyword evidence="4" id="KW-1185">Reference proteome</keyword>
<dbReference type="Gene3D" id="3.30.200.20">
    <property type="entry name" value="Phosphorylase Kinase, domain 1"/>
    <property type="match status" value="1"/>
</dbReference>
<keyword evidence="2" id="KW-0812">Transmembrane</keyword>
<dbReference type="Proteomes" id="UP000694864">
    <property type="component" value="Chromosome 10"/>
</dbReference>
<proteinExistence type="predicted"/>
<dbReference type="SUPFAM" id="SSF56112">
    <property type="entry name" value="Protein kinase-like (PK-like)"/>
    <property type="match status" value="1"/>
</dbReference>
<feature type="transmembrane region" description="Helical" evidence="2">
    <location>
        <begin position="549"/>
        <end position="571"/>
    </location>
</feature>
<evidence type="ECO:0000313" key="6">
    <source>
        <dbReference type="RefSeq" id="XP_010432754.1"/>
    </source>
</evidence>
<dbReference type="GeneID" id="104716963"/>
<dbReference type="InterPro" id="IPR011009">
    <property type="entry name" value="Kinase-like_dom_sf"/>
</dbReference>
<protein>
    <submittedName>
        <fullName evidence="5 6">E3 ubiquitin-protein ligase KEG</fullName>
    </submittedName>
</protein>
<dbReference type="RefSeq" id="XP_010432756.1">
    <property type="nucleotide sequence ID" value="XM_010434454.2"/>
</dbReference>
<organism evidence="4 6">
    <name type="scientific">Camelina sativa</name>
    <name type="common">False flax</name>
    <name type="synonym">Myagrum sativum</name>
    <dbReference type="NCBI Taxonomy" id="90675"/>
    <lineage>
        <taxon>Eukaryota</taxon>
        <taxon>Viridiplantae</taxon>
        <taxon>Streptophyta</taxon>
        <taxon>Embryophyta</taxon>
        <taxon>Tracheophyta</taxon>
        <taxon>Spermatophyta</taxon>
        <taxon>Magnoliopsida</taxon>
        <taxon>eudicotyledons</taxon>
        <taxon>Gunneridae</taxon>
        <taxon>Pentapetalae</taxon>
        <taxon>rosids</taxon>
        <taxon>malvids</taxon>
        <taxon>Brassicales</taxon>
        <taxon>Brassicaceae</taxon>
        <taxon>Camelineae</taxon>
        <taxon>Camelina</taxon>
    </lineage>
</organism>
<feature type="domain" description="Protein kinase" evidence="3">
    <location>
        <begin position="39"/>
        <end position="305"/>
    </location>
</feature>
<dbReference type="InterPro" id="IPR000719">
    <property type="entry name" value="Prot_kinase_dom"/>
</dbReference>
<dbReference type="Pfam" id="PF07714">
    <property type="entry name" value="PK_Tyr_Ser-Thr"/>
    <property type="match status" value="1"/>
</dbReference>